<organism evidence="2 3">
    <name type="scientific">Streptococcus oricebi</name>
    <dbReference type="NCBI Taxonomy" id="1547447"/>
    <lineage>
        <taxon>Bacteria</taxon>
        <taxon>Bacillati</taxon>
        <taxon>Bacillota</taxon>
        <taxon>Bacilli</taxon>
        <taxon>Lactobacillales</taxon>
        <taxon>Streptococcaceae</taxon>
        <taxon>Streptococcus</taxon>
    </lineage>
</organism>
<proteinExistence type="predicted"/>
<keyword evidence="1" id="KW-0472">Membrane</keyword>
<keyword evidence="1" id="KW-0812">Transmembrane</keyword>
<dbReference type="RefSeq" id="WP_209628531.1">
    <property type="nucleotide sequence ID" value="NZ_PRDG01000005.1"/>
</dbReference>
<comment type="caution">
    <text evidence="2">The sequence shown here is derived from an EMBL/GenBank/DDBJ whole genome shotgun (WGS) entry which is preliminary data.</text>
</comment>
<reference evidence="2 3" key="1">
    <citation type="submission" date="2018-02" db="EMBL/GenBank/DDBJ databases">
        <title>Draft genome sequence of Streptococcus oricebi CCUG 70868T type strain.</title>
        <authorList>
            <person name="Mendez V."/>
            <person name="Salva-Serra F."/>
            <person name="Jaen-Luchoro D."/>
            <person name="Gonzales-Siles L."/>
            <person name="Karlsson R."/>
            <person name="Engstrom-Jakobsson H."/>
            <person name="Busquets A."/>
            <person name="Gomila M."/>
            <person name="Pineiro-Iglesias B."/>
            <person name="Bennasar-Figueras A."/>
            <person name="Seeger M."/>
            <person name="Moore E."/>
        </authorList>
    </citation>
    <scope>NUCLEOTIDE SEQUENCE [LARGE SCALE GENOMIC DNA]</scope>
    <source>
        <strain evidence="2 3">CCUG 70868</strain>
    </source>
</reference>
<dbReference type="EMBL" id="PRDG01000005">
    <property type="protein sequence ID" value="MBP2623985.1"/>
    <property type="molecule type" value="Genomic_DNA"/>
</dbReference>
<evidence type="ECO:0000313" key="2">
    <source>
        <dbReference type="EMBL" id="MBP2623985.1"/>
    </source>
</evidence>
<sequence length="143" mass="16391">MKSKKIWLIIVPLVLIALIIGGFVMWQNKVKEDEKQALKRNRKYEVSLVKALKNSYSGIEEIRISYPVYSSKPSDSWGADVKIIFSNNESVQHEMAYDLKSKEIRIGVYNEQDEKVEAFLNARKGVTTKYVVVIYSSGKKGEQ</sequence>
<feature type="transmembrane region" description="Helical" evidence="1">
    <location>
        <begin position="6"/>
        <end position="26"/>
    </location>
</feature>
<dbReference type="Proteomes" id="UP001519296">
    <property type="component" value="Unassembled WGS sequence"/>
</dbReference>
<evidence type="ECO:0000313" key="3">
    <source>
        <dbReference type="Proteomes" id="UP001519296"/>
    </source>
</evidence>
<evidence type="ECO:0000256" key="1">
    <source>
        <dbReference type="SAM" id="Phobius"/>
    </source>
</evidence>
<accession>A0ABS5B5A5</accession>
<evidence type="ECO:0008006" key="4">
    <source>
        <dbReference type="Google" id="ProtNLM"/>
    </source>
</evidence>
<name>A0ABS5B5A5_9STRE</name>
<gene>
    <name evidence="2" type="ORF">C4K46_08545</name>
</gene>
<keyword evidence="3" id="KW-1185">Reference proteome</keyword>
<protein>
    <recommendedName>
        <fullName evidence="4">Secreted protein</fullName>
    </recommendedName>
</protein>
<keyword evidence="1" id="KW-1133">Transmembrane helix</keyword>